<dbReference type="Pfam" id="PF01430">
    <property type="entry name" value="HSP33"/>
    <property type="match status" value="1"/>
</dbReference>
<dbReference type="STRING" id="52.CMC5_013470"/>
<dbReference type="SUPFAM" id="SSF118352">
    <property type="entry name" value="HSP33 redox switch-like"/>
    <property type="match status" value="1"/>
</dbReference>
<keyword evidence="2" id="KW-0862">Zinc</keyword>
<dbReference type="EMBL" id="CP012159">
    <property type="protein sequence ID" value="AKT37216.1"/>
    <property type="molecule type" value="Genomic_DNA"/>
</dbReference>
<organism evidence="6 7">
    <name type="scientific">Chondromyces crocatus</name>
    <dbReference type="NCBI Taxonomy" id="52"/>
    <lineage>
        <taxon>Bacteria</taxon>
        <taxon>Pseudomonadati</taxon>
        <taxon>Myxococcota</taxon>
        <taxon>Polyangia</taxon>
        <taxon>Polyangiales</taxon>
        <taxon>Polyangiaceae</taxon>
        <taxon>Chondromyces</taxon>
    </lineage>
</organism>
<dbReference type="KEGG" id="ccro:CMC5_013470"/>
<keyword evidence="4" id="KW-0143">Chaperone</keyword>
<evidence type="ECO:0000256" key="4">
    <source>
        <dbReference type="ARBA" id="ARBA00023186"/>
    </source>
</evidence>
<evidence type="ECO:0000256" key="3">
    <source>
        <dbReference type="ARBA" id="ARBA00023157"/>
    </source>
</evidence>
<protein>
    <submittedName>
        <fullName evidence="6">Heat-shock protein Hsp33</fullName>
    </submittedName>
</protein>
<gene>
    <name evidence="6" type="ORF">CMC5_013470</name>
</gene>
<dbReference type="SUPFAM" id="SSF64397">
    <property type="entry name" value="Hsp33 domain"/>
    <property type="match status" value="1"/>
</dbReference>
<evidence type="ECO:0000256" key="5">
    <source>
        <dbReference type="ARBA" id="ARBA00023284"/>
    </source>
</evidence>
<keyword evidence="7" id="KW-1185">Reference proteome</keyword>
<name>A0A0K1E8L3_CHOCO</name>
<dbReference type="InterPro" id="IPR016153">
    <property type="entry name" value="Heat_shock_Hsp33_N"/>
</dbReference>
<evidence type="ECO:0000256" key="1">
    <source>
        <dbReference type="ARBA" id="ARBA00022490"/>
    </source>
</evidence>
<dbReference type="PANTHER" id="PTHR30111:SF1">
    <property type="entry name" value="33 KDA CHAPERONIN"/>
    <property type="match status" value="1"/>
</dbReference>
<dbReference type="Gene3D" id="3.55.30.10">
    <property type="entry name" value="Hsp33 domain"/>
    <property type="match status" value="1"/>
</dbReference>
<dbReference type="InterPro" id="IPR000397">
    <property type="entry name" value="Heat_shock_Hsp33"/>
</dbReference>
<dbReference type="AlphaFoldDB" id="A0A0K1E8L3"/>
<dbReference type="Gene3D" id="3.90.1280.10">
    <property type="entry name" value="HSP33 redox switch-like"/>
    <property type="match status" value="1"/>
</dbReference>
<proteinExistence type="predicted"/>
<dbReference type="InterPro" id="IPR016154">
    <property type="entry name" value="Heat_shock_Hsp33_C"/>
</dbReference>
<evidence type="ECO:0000313" key="6">
    <source>
        <dbReference type="EMBL" id="AKT37216.1"/>
    </source>
</evidence>
<sequence>MHRVDIMSDRPNPTGVCSVSQPSEIVVRAITQDGAFRVITALTTQTVQGVVSAQQVTGATAQRLGELVTGAILVREAMAPTLRLQVIAKDTAGRGSLVADAHPDGSTRGLVTLRGGETEIEVAGGSLIQVMRSLRNGAIQQGVVEVPEGGGISQGLMAYMQESEQVVTMVSVATLLDEHGVGRSGGVLVQLLPEVERGPLMVMTERLREFEELGAVLANEEVTADKLLDELLYGMPFTRLEESALRYACQCSQVRVVTALATLPRSDIEEMVSDGEMLDINCDYCGKAYQVPPAALQALLTPS</sequence>
<dbReference type="GO" id="GO:0051082">
    <property type="term" value="F:unfolded protein binding"/>
    <property type="evidence" value="ECO:0007669"/>
    <property type="project" value="InterPro"/>
</dbReference>
<dbReference type="GO" id="GO:0044183">
    <property type="term" value="F:protein folding chaperone"/>
    <property type="evidence" value="ECO:0007669"/>
    <property type="project" value="TreeGrafter"/>
</dbReference>
<keyword evidence="3" id="KW-1015">Disulfide bond</keyword>
<reference evidence="6 7" key="1">
    <citation type="submission" date="2015-07" db="EMBL/GenBank/DDBJ databases">
        <title>Genome analysis of myxobacterium Chondromyces crocatus Cm c5 reveals a high potential for natural compound synthesis and the genetic basis for the loss of fruiting body formation.</title>
        <authorList>
            <person name="Zaburannyi N."/>
            <person name="Bunk B."/>
            <person name="Maier J."/>
            <person name="Overmann J."/>
            <person name="Mueller R."/>
        </authorList>
    </citation>
    <scope>NUCLEOTIDE SEQUENCE [LARGE SCALE GENOMIC DNA]</scope>
    <source>
        <strain evidence="6 7">Cm c5</strain>
    </source>
</reference>
<dbReference type="GO" id="GO:0042026">
    <property type="term" value="P:protein refolding"/>
    <property type="evidence" value="ECO:0007669"/>
    <property type="project" value="TreeGrafter"/>
</dbReference>
<dbReference type="PANTHER" id="PTHR30111">
    <property type="entry name" value="33 KDA CHAPERONIN"/>
    <property type="match status" value="1"/>
</dbReference>
<keyword evidence="5" id="KW-0676">Redox-active center</keyword>
<evidence type="ECO:0000313" key="7">
    <source>
        <dbReference type="Proteomes" id="UP000067626"/>
    </source>
</evidence>
<dbReference type="GO" id="GO:0005737">
    <property type="term" value="C:cytoplasm"/>
    <property type="evidence" value="ECO:0007669"/>
    <property type="project" value="InterPro"/>
</dbReference>
<accession>A0A0K1E8L3</accession>
<dbReference type="Proteomes" id="UP000067626">
    <property type="component" value="Chromosome"/>
</dbReference>
<keyword evidence="1" id="KW-0963">Cytoplasm</keyword>
<evidence type="ECO:0000256" key="2">
    <source>
        <dbReference type="ARBA" id="ARBA00022833"/>
    </source>
</evidence>